<feature type="domain" description="Uracil-DNA glycosylase-like" evidence="12">
    <location>
        <begin position="29"/>
        <end position="185"/>
    </location>
</feature>
<dbReference type="GO" id="GO:0051539">
    <property type="term" value="F:4 iron, 4 sulfur cluster binding"/>
    <property type="evidence" value="ECO:0007669"/>
    <property type="project" value="UniProtKB-KW"/>
</dbReference>
<comment type="caution">
    <text evidence="13">The sequence shown here is derived from an EMBL/GenBank/DDBJ whole genome shotgun (WGS) entry which is preliminary data.</text>
</comment>
<evidence type="ECO:0000256" key="6">
    <source>
        <dbReference type="ARBA" id="ARBA00022723"/>
    </source>
</evidence>
<evidence type="ECO:0000256" key="5">
    <source>
        <dbReference type="ARBA" id="ARBA00022485"/>
    </source>
</evidence>
<dbReference type="GO" id="GO:0004844">
    <property type="term" value="F:uracil DNA N-glycosylase activity"/>
    <property type="evidence" value="ECO:0007669"/>
    <property type="project" value="UniProtKB-EC"/>
</dbReference>
<keyword evidence="11" id="KW-0234">DNA repair</keyword>
<evidence type="ECO:0000313" key="13">
    <source>
        <dbReference type="EMBL" id="PIP86758.1"/>
    </source>
</evidence>
<keyword evidence="10" id="KW-0411">Iron-sulfur</keyword>
<keyword evidence="7" id="KW-0227">DNA damage</keyword>
<comment type="similarity">
    <text evidence="2">Belongs to the uracil-DNA glycosylase (UDG) superfamily. Type 4 (UDGa) family.</text>
</comment>
<dbReference type="PANTHER" id="PTHR33693:SF1">
    <property type="entry name" value="TYPE-4 URACIL-DNA GLYCOSYLASE"/>
    <property type="match status" value="1"/>
</dbReference>
<keyword evidence="6" id="KW-0479">Metal-binding</keyword>
<evidence type="ECO:0000256" key="4">
    <source>
        <dbReference type="ARBA" id="ARBA00019403"/>
    </source>
</evidence>
<dbReference type="InterPro" id="IPR005122">
    <property type="entry name" value="Uracil-DNA_glycosylase-like"/>
</dbReference>
<keyword evidence="8" id="KW-0378">Hydrolase</keyword>
<evidence type="ECO:0000256" key="2">
    <source>
        <dbReference type="ARBA" id="ARBA00006521"/>
    </source>
</evidence>
<dbReference type="InterPro" id="IPR051536">
    <property type="entry name" value="UDG_Type-4/5"/>
</dbReference>
<dbReference type="EMBL" id="PCTS01000006">
    <property type="protein sequence ID" value="PIP86758.1"/>
    <property type="molecule type" value="Genomic_DNA"/>
</dbReference>
<protein>
    <recommendedName>
        <fullName evidence="4">Type-4 uracil-DNA glycosylase</fullName>
        <ecNumber evidence="3">3.2.2.27</ecNumber>
    </recommendedName>
</protein>
<evidence type="ECO:0000256" key="3">
    <source>
        <dbReference type="ARBA" id="ARBA00012030"/>
    </source>
</evidence>
<name>A0A2H0DY08_9BACT</name>
<evidence type="ECO:0000259" key="12">
    <source>
        <dbReference type="SMART" id="SM00986"/>
    </source>
</evidence>
<dbReference type="GO" id="GO:0006281">
    <property type="term" value="P:DNA repair"/>
    <property type="evidence" value="ECO:0007669"/>
    <property type="project" value="UniProtKB-KW"/>
</dbReference>
<keyword evidence="5" id="KW-0004">4Fe-4S</keyword>
<dbReference type="GO" id="GO:0046872">
    <property type="term" value="F:metal ion binding"/>
    <property type="evidence" value="ECO:0007669"/>
    <property type="project" value="UniProtKB-KW"/>
</dbReference>
<keyword evidence="9" id="KW-0408">Iron</keyword>
<dbReference type="EC" id="3.2.2.27" evidence="3"/>
<dbReference type="Proteomes" id="UP000231276">
    <property type="component" value="Unassembled WGS sequence"/>
</dbReference>
<sequence>MREIRDEILSLKNSPLYKYRLENKYHPVIGQGSHDADILFIGEAPGENEAKTGIPFCGASGKFLDELLLHIGLPREEVYIANILKDRPPQNRDPHPAEIEIYAPFLLRQIEIIKPKVIATLGRFAMEYIMNKFGLTESITKITDMHGKVYEAKGPGGTVKIVALFHPAVAIYNAGNKTELKKDFEVLKSLI</sequence>
<dbReference type="SMART" id="SM00987">
    <property type="entry name" value="UreE_C"/>
    <property type="match status" value="1"/>
</dbReference>
<evidence type="ECO:0000256" key="8">
    <source>
        <dbReference type="ARBA" id="ARBA00022801"/>
    </source>
</evidence>
<evidence type="ECO:0000256" key="7">
    <source>
        <dbReference type="ARBA" id="ARBA00022763"/>
    </source>
</evidence>
<evidence type="ECO:0000256" key="11">
    <source>
        <dbReference type="ARBA" id="ARBA00023204"/>
    </source>
</evidence>
<dbReference type="SUPFAM" id="SSF52141">
    <property type="entry name" value="Uracil-DNA glycosylase-like"/>
    <property type="match status" value="1"/>
</dbReference>
<dbReference type="SMART" id="SM00986">
    <property type="entry name" value="UDG"/>
    <property type="match status" value="1"/>
</dbReference>
<evidence type="ECO:0000256" key="10">
    <source>
        <dbReference type="ARBA" id="ARBA00023014"/>
    </source>
</evidence>
<dbReference type="NCBIfam" id="TIGR00758">
    <property type="entry name" value="UDG_fam4"/>
    <property type="match status" value="1"/>
</dbReference>
<dbReference type="PANTHER" id="PTHR33693">
    <property type="entry name" value="TYPE-5 URACIL-DNA GLYCOSYLASE"/>
    <property type="match status" value="1"/>
</dbReference>
<dbReference type="AlphaFoldDB" id="A0A2H0DY08"/>
<dbReference type="InterPro" id="IPR005273">
    <property type="entry name" value="Ura-DNA_glyco_family4"/>
</dbReference>
<evidence type="ECO:0000256" key="1">
    <source>
        <dbReference type="ARBA" id="ARBA00001400"/>
    </source>
</evidence>
<dbReference type="InterPro" id="IPR036895">
    <property type="entry name" value="Uracil-DNA_glycosylase-like_sf"/>
</dbReference>
<comment type="catalytic activity">
    <reaction evidence="1">
        <text>Hydrolyzes single-stranded DNA or mismatched double-stranded DNA and polynucleotides, releasing free uracil.</text>
        <dbReference type="EC" id="3.2.2.27"/>
    </reaction>
</comment>
<dbReference type="Gene3D" id="3.40.470.10">
    <property type="entry name" value="Uracil-DNA glycosylase-like domain"/>
    <property type="match status" value="1"/>
</dbReference>
<reference evidence="13 14" key="1">
    <citation type="submission" date="2017-09" db="EMBL/GenBank/DDBJ databases">
        <title>Depth-based differentiation of microbial function through sediment-hosted aquifers and enrichment of novel symbionts in the deep terrestrial subsurface.</title>
        <authorList>
            <person name="Probst A.J."/>
            <person name="Ladd B."/>
            <person name="Jarett J.K."/>
            <person name="Geller-Mcgrath D.E."/>
            <person name="Sieber C.M."/>
            <person name="Emerson J.B."/>
            <person name="Anantharaman K."/>
            <person name="Thomas B.C."/>
            <person name="Malmstrom R."/>
            <person name="Stieglmeier M."/>
            <person name="Klingl A."/>
            <person name="Woyke T."/>
            <person name="Ryan C.M."/>
            <person name="Banfield J.F."/>
        </authorList>
    </citation>
    <scope>NUCLEOTIDE SEQUENCE [LARGE SCALE GENOMIC DNA]</scope>
    <source>
        <strain evidence="13">CG22_combo_CG10-13_8_21_14_all_43_18</strain>
    </source>
</reference>
<gene>
    <name evidence="13" type="ORF">COW82_00380</name>
</gene>
<accession>A0A2H0DY08</accession>
<evidence type="ECO:0000313" key="14">
    <source>
        <dbReference type="Proteomes" id="UP000231276"/>
    </source>
</evidence>
<dbReference type="CDD" id="cd10030">
    <property type="entry name" value="UDG-F4_TTUDGA_SPO1dp_like"/>
    <property type="match status" value="1"/>
</dbReference>
<evidence type="ECO:0000256" key="9">
    <source>
        <dbReference type="ARBA" id="ARBA00023004"/>
    </source>
</evidence>
<dbReference type="Pfam" id="PF03167">
    <property type="entry name" value="UDG"/>
    <property type="match status" value="1"/>
</dbReference>
<proteinExistence type="inferred from homology"/>
<organism evidence="13 14">
    <name type="scientific">Candidatus Campbellbacteria bacterium CG22_combo_CG10-13_8_21_14_all_43_18</name>
    <dbReference type="NCBI Taxonomy" id="1974530"/>
    <lineage>
        <taxon>Bacteria</taxon>
        <taxon>Candidatus Campbelliibacteriota</taxon>
    </lineage>
</organism>